<dbReference type="EMBL" id="BOPO01000096">
    <property type="protein sequence ID" value="GIL29563.1"/>
    <property type="molecule type" value="Genomic_DNA"/>
</dbReference>
<dbReference type="Proteomes" id="UP000614996">
    <property type="component" value="Unassembled WGS sequence"/>
</dbReference>
<evidence type="ECO:0000256" key="1">
    <source>
        <dbReference type="SAM" id="MobiDB-lite"/>
    </source>
</evidence>
<keyword evidence="4" id="KW-1185">Reference proteome</keyword>
<feature type="transmembrane region" description="Helical" evidence="2">
    <location>
        <begin position="12"/>
        <end position="32"/>
    </location>
</feature>
<evidence type="ECO:0000313" key="4">
    <source>
        <dbReference type="Proteomes" id="UP000614996"/>
    </source>
</evidence>
<feature type="region of interest" description="Disordered" evidence="1">
    <location>
        <begin position="38"/>
        <end position="84"/>
    </location>
</feature>
<gene>
    <name evidence="3" type="ORF">NUM_48170</name>
</gene>
<protein>
    <submittedName>
        <fullName evidence="3">Uncharacterized protein</fullName>
    </submittedName>
</protein>
<evidence type="ECO:0000256" key="2">
    <source>
        <dbReference type="SAM" id="Phobius"/>
    </source>
</evidence>
<accession>A0A8J4AEG5</accession>
<proteinExistence type="predicted"/>
<reference evidence="4" key="1">
    <citation type="journal article" date="2021" name="Int. J. Syst. Evol. Microbiol.">
        <title>Actinocatenispora comari sp. nov., an endophytic actinomycete isolated from aerial parts of Comarum salesowianum.</title>
        <authorList>
            <person name="Oyunbileg N."/>
            <person name="Iizaka Y."/>
            <person name="Hamada M."/>
            <person name="Davaapurev B.O."/>
            <person name="Fukumoto A."/>
            <person name="Tsetseg B."/>
            <person name="Kato F."/>
            <person name="Tamura T."/>
            <person name="Batkhuu J."/>
            <person name="Anzai Y."/>
        </authorList>
    </citation>
    <scope>NUCLEOTIDE SEQUENCE [LARGE SCALE GENOMIC DNA]</scope>
    <source>
        <strain evidence="4">NUM-2625</strain>
    </source>
</reference>
<dbReference type="RefSeq" id="WP_207127232.1">
    <property type="nucleotide sequence ID" value="NZ_BOPO01000096.1"/>
</dbReference>
<name>A0A8J4AEG5_9ACTN</name>
<comment type="caution">
    <text evidence="3">The sequence shown here is derived from an EMBL/GenBank/DDBJ whole genome shotgun (WGS) entry which is preliminary data.</text>
</comment>
<sequence length="183" mass="18233">MRRVLAFVTSRYGLAGLVALLIIVIVVVGRVAGVVGGGSGHDGGGAPVTGGTEAGVGSTESGAPNDGPTGARPTPSPVVPAGKPGPAAVATSFSTAYLASDGPAKTWRTALRRYATDRLAGELDTMDPATVPAQRRTGAAKLGDHGAHWAQVAVPCDSGTLTLRLLGDGNGWLVDGIDWAPAS</sequence>
<organism evidence="3 4">
    <name type="scientific">Actinocatenispora comari</name>
    <dbReference type="NCBI Taxonomy" id="2807577"/>
    <lineage>
        <taxon>Bacteria</taxon>
        <taxon>Bacillati</taxon>
        <taxon>Actinomycetota</taxon>
        <taxon>Actinomycetes</taxon>
        <taxon>Micromonosporales</taxon>
        <taxon>Micromonosporaceae</taxon>
        <taxon>Actinocatenispora</taxon>
    </lineage>
</organism>
<feature type="compositionally biased region" description="Gly residues" evidence="1">
    <location>
        <begin position="38"/>
        <end position="54"/>
    </location>
</feature>
<dbReference type="AlphaFoldDB" id="A0A8J4AEG5"/>
<evidence type="ECO:0000313" key="3">
    <source>
        <dbReference type="EMBL" id="GIL29563.1"/>
    </source>
</evidence>
<keyword evidence="2" id="KW-0472">Membrane</keyword>
<keyword evidence="2" id="KW-1133">Transmembrane helix</keyword>
<keyword evidence="2" id="KW-0812">Transmembrane</keyword>